<dbReference type="InterPro" id="IPR001932">
    <property type="entry name" value="PPM-type_phosphatase-like_dom"/>
</dbReference>
<geneLocation type="plasmid" evidence="3">
    <name>pjcm18538 dna</name>
</geneLocation>
<dbReference type="Pfam" id="PF13672">
    <property type="entry name" value="PP2C_2"/>
    <property type="match status" value="1"/>
</dbReference>
<protein>
    <recommendedName>
        <fullName evidence="1">PPM-type phosphatase domain-containing protein</fullName>
    </recommendedName>
</protein>
<accession>A0A7I7RXW7</accession>
<dbReference type="Gene3D" id="3.60.40.10">
    <property type="entry name" value="PPM-type phosphatase domain"/>
    <property type="match status" value="1"/>
</dbReference>
<sequence>MTEPPVVAASDADGEATGAARARFTVHAFTDVGLRRRRNEDAVLVGGWLCQTHDGTLVTMNFAPAPPFVCAVADGMGGHAGGDLASRVAMNLVAAAFRDWRGADDVSDALLAINDQVRAVGIETELQGLGTTIAGLCFLTDQLVVFNVGDSRIYSISNGALEQLSVDDSVFDTNGRPTNIVTQSMGQVAPVRPHVLELPLREGTFLLCSDGVSGLMSDDELHDAIQPADVADWGARIVETVRANGADDNLSFVIVEVAAT</sequence>
<dbReference type="RefSeq" id="WP_163918990.1">
    <property type="nucleotide sequence ID" value="NZ_AP022593.1"/>
</dbReference>
<evidence type="ECO:0000313" key="3">
    <source>
        <dbReference type="Proteomes" id="UP000467428"/>
    </source>
</evidence>
<dbReference type="EMBL" id="AP022593">
    <property type="protein sequence ID" value="BBY49333.1"/>
    <property type="molecule type" value="Genomic_DNA"/>
</dbReference>
<dbReference type="PROSITE" id="PS51746">
    <property type="entry name" value="PPM_2"/>
    <property type="match status" value="1"/>
</dbReference>
<dbReference type="SMART" id="SM00332">
    <property type="entry name" value="PP2Cc"/>
    <property type="match status" value="1"/>
</dbReference>
<dbReference type="InterPro" id="IPR036457">
    <property type="entry name" value="PPM-type-like_dom_sf"/>
</dbReference>
<dbReference type="SUPFAM" id="SSF81606">
    <property type="entry name" value="PP2C-like"/>
    <property type="match status" value="1"/>
</dbReference>
<feature type="domain" description="PPM-type phosphatase" evidence="1">
    <location>
        <begin position="25"/>
        <end position="257"/>
    </location>
</feature>
<dbReference type="Proteomes" id="UP000467428">
    <property type="component" value="Chromosome"/>
</dbReference>
<keyword evidence="3" id="KW-1185">Reference proteome</keyword>
<dbReference type="SMART" id="SM00331">
    <property type="entry name" value="PP2C_SIG"/>
    <property type="match status" value="1"/>
</dbReference>
<dbReference type="KEGG" id="marz:MARA_28010"/>
<dbReference type="AlphaFoldDB" id="A0A7I7RXW7"/>
<gene>
    <name evidence="2" type="ORF">MARA_28010</name>
</gene>
<name>A0A7I7RXW7_9MYCO</name>
<evidence type="ECO:0000259" key="1">
    <source>
        <dbReference type="PROSITE" id="PS51746"/>
    </source>
</evidence>
<evidence type="ECO:0000313" key="2">
    <source>
        <dbReference type="EMBL" id="BBY49333.1"/>
    </source>
</evidence>
<reference evidence="2 3" key="1">
    <citation type="journal article" date="2019" name="Emerg. Microbes Infect.">
        <title>Comprehensive subspecies identification of 175 nontuberculous mycobacteria species based on 7547 genomic profiles.</title>
        <authorList>
            <person name="Matsumoto Y."/>
            <person name="Kinjo T."/>
            <person name="Motooka D."/>
            <person name="Nabeya D."/>
            <person name="Jung N."/>
            <person name="Uechi K."/>
            <person name="Horii T."/>
            <person name="Iida T."/>
            <person name="Fujita J."/>
            <person name="Nakamura S."/>
        </authorList>
    </citation>
    <scope>NUCLEOTIDE SEQUENCE [LARGE SCALE GENOMIC DNA]</scope>
    <source>
        <strain evidence="2 3">JCM 18538</strain>
    </source>
</reference>
<organism evidence="2 3">
    <name type="scientific">Mycolicibacterium arabiense</name>
    <dbReference type="NCBI Taxonomy" id="1286181"/>
    <lineage>
        <taxon>Bacteria</taxon>
        <taxon>Bacillati</taxon>
        <taxon>Actinomycetota</taxon>
        <taxon>Actinomycetes</taxon>
        <taxon>Mycobacteriales</taxon>
        <taxon>Mycobacteriaceae</taxon>
        <taxon>Mycolicibacterium</taxon>
    </lineage>
</organism>
<dbReference type="CDD" id="cd00143">
    <property type="entry name" value="PP2Cc"/>
    <property type="match status" value="1"/>
</dbReference>
<proteinExistence type="predicted"/>